<gene>
    <name evidence="1" type="primary">IL17RA</name>
</gene>
<protein>
    <submittedName>
        <fullName evidence="1">Interleukin 17 receptor A</fullName>
    </submittedName>
</protein>
<proteinExistence type="predicted"/>
<sequence>MEYRSRTSWSAGAGRGFREQAGREERGEDPGRSSRRSPGGAGEELGRNAGRSARRSPGGGRTWDARRGGTRGRTVPAEPSPLRGPPRPGLEAGSRRRRTTRDSAEGIPGARPRCAPSQGASPPRRAGAMGAPRRWARVFPGPPPGPSLLLFLLLLRPPGLGLASLRLLDHPAPVCSQEGLNCTVKNSTCLDDSWIHPRNLTPSSPKNVQTQLRFAHTQQGHLLPVVHIEWTLQTDASVLYLEGAELSILQLSTNERLCVRFEFLTTLRHHHKRWRFAFSHFVVEPREEYEVTVHHLPKPIPDGDPNHQSRNFLVPDCKDPRMKDTTPCVSSGSLWDPNITVETLEAHQLRLSFTPWNESTSYQVLLHSFPPAENQSCFQHVVDMPVPAQEAAPQRCHITVTLRDSSWCCRHHVQIQPFFSSCLNDCLRHSVSVACPEVSHTPDAAEDHTPLWVSAFITGLSILLVGSVILLILCMTWRLPGFRQGKHEDGTKDTEILPAATSLTPPPLKPRKVWIVYSADHPLYVDVVLKFAQFLLTVCGTEVALDLLEEQAISEVGVMTWVGRQKQEVADSNSKIVVLCSRGTRAKWQAMLGWEDAAAVQLRCDRGQPAGDLFTAAMNMILPDFKRPACFGTYIVCYFSDISCETDVPDLFNITSRYELMDRFEEVYFRIQDLEMFEPGRMHRVGALAAQNYLQSPSGRQLCEAVQRFRRWQAERPDWFELENLRSMDGLDLPSLDEAAFEEEPLPEGRIVRQEPLIREPTSRDHVLVKLLLAGEGGGGLARLEPQPRPPGQPAAPTLQTMVVPVDRVPRAQVVEPVPQEVGSGAGRLALLEGEEACPLLGGQGPRRNSVLFLPVGRLPPPKQNPSLQDLLTPPEEEQRRSVQSDQGYISRSSPQPPDDDDDNGEGVGEEDGGQPLSPQGLESLRSLQLLLFFQELSKNPGLEPEGPPCEALPQLGR</sequence>
<reference evidence="1" key="1">
    <citation type="submission" date="2020-11" db="EMBL/GenBank/DDBJ databases">
        <authorList>
            <person name="Davenport K.M."/>
            <person name="Bickhart D.M."/>
            <person name="Smith T.P.L."/>
            <person name="Murdoch B.M."/>
            <person name="Rosen B.D."/>
        </authorList>
    </citation>
    <scope>NUCLEOTIDE SEQUENCE [LARGE SCALE GENOMIC DNA]</scope>
    <source>
        <strain evidence="1">OAR_USU_Benz2616</strain>
    </source>
</reference>
<reference evidence="1" key="3">
    <citation type="submission" date="2025-09" db="UniProtKB">
        <authorList>
            <consortium name="Ensembl"/>
        </authorList>
    </citation>
    <scope>IDENTIFICATION</scope>
</reference>
<dbReference type="Ensembl" id="ENSOART00020040349.2">
    <property type="protein sequence ID" value="ENSOARP00020050029.1"/>
    <property type="gene ID" value="ENSOARG00020025712.2"/>
</dbReference>
<reference evidence="1" key="2">
    <citation type="submission" date="2025-08" db="UniProtKB">
        <authorList>
            <consortium name="Ensembl"/>
        </authorList>
    </citation>
    <scope>IDENTIFICATION</scope>
</reference>
<organism evidence="1">
    <name type="scientific">Ovis aries</name>
    <name type="common">Sheep</name>
    <dbReference type="NCBI Taxonomy" id="9940"/>
    <lineage>
        <taxon>Eukaryota</taxon>
        <taxon>Metazoa</taxon>
        <taxon>Chordata</taxon>
        <taxon>Craniata</taxon>
        <taxon>Vertebrata</taxon>
        <taxon>Euteleostomi</taxon>
        <taxon>Mammalia</taxon>
        <taxon>Eutheria</taxon>
        <taxon>Laurasiatheria</taxon>
        <taxon>Artiodactyla</taxon>
        <taxon>Ruminantia</taxon>
        <taxon>Pecora</taxon>
        <taxon>Bovidae</taxon>
        <taxon>Caprinae</taxon>
        <taxon>Ovis</taxon>
    </lineage>
</organism>
<evidence type="ECO:0000313" key="1">
    <source>
        <dbReference type="Ensembl" id="ENSOARP00020050029.1"/>
    </source>
</evidence>
<accession>A0AC11DU99</accession>
<name>A0AC11DU99_SHEEP</name>